<reference evidence="2 3" key="1">
    <citation type="submission" date="2024-04" db="EMBL/GenBank/DDBJ databases">
        <title>The reference genome of an endangered Asteraceae, Deinandra increscens subsp. villosa, native to the Central Coast of California.</title>
        <authorList>
            <person name="Guilliams M."/>
            <person name="Hasenstab-Lehman K."/>
            <person name="Meyer R."/>
            <person name="Mcevoy S."/>
        </authorList>
    </citation>
    <scope>NUCLEOTIDE SEQUENCE [LARGE SCALE GENOMIC DNA]</scope>
    <source>
        <tissue evidence="2">Leaf</tissue>
    </source>
</reference>
<comment type="caution">
    <text evidence="2">The sequence shown here is derived from an EMBL/GenBank/DDBJ whole genome shotgun (WGS) entry which is preliminary data.</text>
</comment>
<evidence type="ECO:0000313" key="3">
    <source>
        <dbReference type="Proteomes" id="UP001408789"/>
    </source>
</evidence>
<dbReference type="EMBL" id="JBCNJP010000023">
    <property type="protein sequence ID" value="KAK9058661.1"/>
    <property type="molecule type" value="Genomic_DNA"/>
</dbReference>
<keyword evidence="1" id="KW-0732">Signal</keyword>
<feature type="chain" id="PRO_5042814136" description="Pollen Ole e 1 allergen and extensin family protein" evidence="1">
    <location>
        <begin position="23"/>
        <end position="171"/>
    </location>
</feature>
<proteinExistence type="predicted"/>
<dbReference type="Proteomes" id="UP001408789">
    <property type="component" value="Unassembled WGS sequence"/>
</dbReference>
<feature type="signal peptide" evidence="1">
    <location>
        <begin position="1"/>
        <end position="22"/>
    </location>
</feature>
<dbReference type="AlphaFoldDB" id="A0AAP0CL01"/>
<organism evidence="2 3">
    <name type="scientific">Deinandra increscens subsp. villosa</name>
    <dbReference type="NCBI Taxonomy" id="3103831"/>
    <lineage>
        <taxon>Eukaryota</taxon>
        <taxon>Viridiplantae</taxon>
        <taxon>Streptophyta</taxon>
        <taxon>Embryophyta</taxon>
        <taxon>Tracheophyta</taxon>
        <taxon>Spermatophyta</taxon>
        <taxon>Magnoliopsida</taxon>
        <taxon>eudicotyledons</taxon>
        <taxon>Gunneridae</taxon>
        <taxon>Pentapetalae</taxon>
        <taxon>asterids</taxon>
        <taxon>campanulids</taxon>
        <taxon>Asterales</taxon>
        <taxon>Asteraceae</taxon>
        <taxon>Asteroideae</taxon>
        <taxon>Heliantheae alliance</taxon>
        <taxon>Madieae</taxon>
        <taxon>Madiinae</taxon>
        <taxon>Deinandra</taxon>
    </lineage>
</organism>
<sequence length="171" mass="18671">MFIPRLTLFALTLSMMIEFSTCHLLKGSVTCLDCPSGSDLSGINILIKCTQVKNLAMATTNVHGTFETQLPSNHCQAKILGGPKQLYISRKTMVTSLMTAVHETDSTTSRPLSFYTSCPMSQNHDGKCGARKDAIKRNIGSSKTMDLPLPKEWGLAPSSYYVPFIPIIGIP</sequence>
<evidence type="ECO:0000256" key="1">
    <source>
        <dbReference type="SAM" id="SignalP"/>
    </source>
</evidence>
<evidence type="ECO:0008006" key="4">
    <source>
        <dbReference type="Google" id="ProtNLM"/>
    </source>
</evidence>
<keyword evidence="3" id="KW-1185">Reference proteome</keyword>
<accession>A0AAP0CL01</accession>
<name>A0AAP0CL01_9ASTR</name>
<gene>
    <name evidence="2" type="ORF">SSX86_023503</name>
</gene>
<protein>
    <recommendedName>
        <fullName evidence="4">Pollen Ole e 1 allergen and extensin family protein</fullName>
    </recommendedName>
</protein>
<evidence type="ECO:0000313" key="2">
    <source>
        <dbReference type="EMBL" id="KAK9058661.1"/>
    </source>
</evidence>